<reference evidence="1" key="1">
    <citation type="submission" date="2024-12" db="EMBL/GenBank/DDBJ databases">
        <authorList>
            <person name="Wu N."/>
        </authorList>
    </citation>
    <scope>NUCLEOTIDE SEQUENCE</scope>
    <source>
        <strain evidence="1">P15</strain>
    </source>
</reference>
<proteinExistence type="predicted"/>
<sequence>MSDGAERKMGLRERKKLKTRATIRKMAMQLFREQGYQATTVEQIAEVSEVSPSTFFRYFASKEAVVTEDDYDPLLIEAYRVQPLDTAPIQALRNALREGFGHISQDDREGMWERISLTYSVPELRGAALQQVMGTSETISIETARRYGKHASDLKTRTFAAAVVGVVIAAQMHYIEHPEREFVDIVDEALALMDNGFPL</sequence>
<name>A0ACC7P5W6_9BACL</name>
<keyword evidence="2" id="KW-1185">Reference proteome</keyword>
<accession>A0ACC7P5W6</accession>
<gene>
    <name evidence="1" type="ORF">ACI1P1_25585</name>
</gene>
<evidence type="ECO:0000313" key="2">
    <source>
        <dbReference type="Proteomes" id="UP001631969"/>
    </source>
</evidence>
<organism evidence="1 2">
    <name type="scientific">Paenibacillus mesotrionivorans</name>
    <dbReference type="NCBI Taxonomy" id="3160968"/>
    <lineage>
        <taxon>Bacteria</taxon>
        <taxon>Bacillati</taxon>
        <taxon>Bacillota</taxon>
        <taxon>Bacilli</taxon>
        <taxon>Bacillales</taxon>
        <taxon>Paenibacillaceae</taxon>
        <taxon>Paenibacillus</taxon>
    </lineage>
</organism>
<dbReference type="EMBL" id="JBJURJ010000021">
    <property type="protein sequence ID" value="MFM9331675.1"/>
    <property type="molecule type" value="Genomic_DNA"/>
</dbReference>
<protein>
    <submittedName>
        <fullName evidence="1">TetR family transcriptional regulator</fullName>
    </submittedName>
</protein>
<comment type="caution">
    <text evidence="1">The sequence shown here is derived from an EMBL/GenBank/DDBJ whole genome shotgun (WGS) entry which is preliminary data.</text>
</comment>
<dbReference type="Proteomes" id="UP001631969">
    <property type="component" value="Unassembled WGS sequence"/>
</dbReference>
<evidence type="ECO:0000313" key="1">
    <source>
        <dbReference type="EMBL" id="MFM9331675.1"/>
    </source>
</evidence>